<feature type="non-terminal residue" evidence="1">
    <location>
        <position position="1"/>
    </location>
</feature>
<accession>A0A484ARL7</accession>
<comment type="caution">
    <text evidence="1">The sequence shown here is derived from an EMBL/GenBank/DDBJ whole genome shotgun (WGS) entry which is preliminary data.</text>
</comment>
<reference evidence="1 2" key="1">
    <citation type="journal article" date="2019" name="J. Hered.">
        <title>An Improved Genome Assembly for Drosophila navojoa, the Basal Species in the mojavensis Cluster.</title>
        <authorList>
            <person name="Vanderlinde T."/>
            <person name="Dupim E.G."/>
            <person name="Nazario-Yepiz N.O."/>
            <person name="Carvalho A.B."/>
        </authorList>
    </citation>
    <scope>NUCLEOTIDE SEQUENCE [LARGE SCALE GENOMIC DNA]</scope>
    <source>
        <strain evidence="1">Navoj_Jal97</strain>
        <tissue evidence="1">Whole organism</tissue>
    </source>
</reference>
<organism evidence="1 2">
    <name type="scientific">Drosophila navojoa</name>
    <name type="common">Fruit fly</name>
    <dbReference type="NCBI Taxonomy" id="7232"/>
    <lineage>
        <taxon>Eukaryota</taxon>
        <taxon>Metazoa</taxon>
        <taxon>Ecdysozoa</taxon>
        <taxon>Arthropoda</taxon>
        <taxon>Hexapoda</taxon>
        <taxon>Insecta</taxon>
        <taxon>Pterygota</taxon>
        <taxon>Neoptera</taxon>
        <taxon>Endopterygota</taxon>
        <taxon>Diptera</taxon>
        <taxon>Brachycera</taxon>
        <taxon>Muscomorpha</taxon>
        <taxon>Ephydroidea</taxon>
        <taxon>Drosophilidae</taxon>
        <taxon>Drosophila</taxon>
    </lineage>
</organism>
<keyword evidence="2" id="KW-1185">Reference proteome</keyword>
<dbReference type="EMBL" id="LSRL02003112">
    <property type="protein sequence ID" value="TDG38520.1"/>
    <property type="molecule type" value="Genomic_DNA"/>
</dbReference>
<evidence type="ECO:0000313" key="1">
    <source>
        <dbReference type="EMBL" id="TDG38520.1"/>
    </source>
</evidence>
<proteinExistence type="predicted"/>
<dbReference type="AlphaFoldDB" id="A0A484ARL7"/>
<name>A0A484ARL7_DRONA</name>
<sequence length="27" mass="3158">SSWQEFLEFPVGRARGQREHVVEIATK</sequence>
<protein>
    <submittedName>
        <fullName evidence="1">Uncharacterized protein</fullName>
    </submittedName>
</protein>
<gene>
    <name evidence="1" type="ORF">AWZ03_015058</name>
</gene>
<dbReference type="Proteomes" id="UP000295192">
    <property type="component" value="Unassembled WGS sequence"/>
</dbReference>
<evidence type="ECO:0000313" key="2">
    <source>
        <dbReference type="Proteomes" id="UP000295192"/>
    </source>
</evidence>